<evidence type="ECO:0000259" key="6">
    <source>
        <dbReference type="PROSITE" id="PS50853"/>
    </source>
</evidence>
<evidence type="ECO:0000313" key="7">
    <source>
        <dbReference type="EMBL" id="GIF81161.1"/>
    </source>
</evidence>
<dbReference type="InterPro" id="IPR006626">
    <property type="entry name" value="PbH1"/>
</dbReference>
<dbReference type="InterPro" id="IPR036116">
    <property type="entry name" value="FN3_sf"/>
</dbReference>
<dbReference type="Gene3D" id="2.160.20.10">
    <property type="entry name" value="Single-stranded right-handed beta-helix, Pectin lyase-like"/>
    <property type="match status" value="1"/>
</dbReference>
<dbReference type="InterPro" id="IPR003961">
    <property type="entry name" value="FN3_dom"/>
</dbReference>
<sequence>MALALATAMIATAGWAAVAQAAGGPNLSLGKSASASSVNGPYGAGNLNDGNKGSYWESSGSLPQWAQLDLGAATAIDQVVLKLPDGWGTRTQTLAVQGSSNGSTFTDIVASQGYSFNPSVANNSVTINFPATSPRYVRISISANTGWAAAQLSELEIYGTASSSTNLAQGRPTTESGHADVYDSGRAVDGNQGTYWESANNSFPEWLTVDLGAAVAVNRVVLKLPTSGWGTRSQTLSVQGSTNGSTFSDIVASASYTFNPAVAGNSVTINFSQTTTRYVRINITANSAWPAGQLSEVEVYGPGSGTDTTAPSVPGNLTLTASGTTITLNWNASTDNSGGSGLAGYDVYRNGTLAAQVGAVTTWQDTQPTSATVSYYVRSRDNAGNVSANSNTVTRNGTTPDTTPPSVPGTLSYTTSGTTITLNWGASTDNSGGSGIKGYDVFRNGTFVVTTGNVTTWSDTQAASATVSYYVRARDNADNVSGNSNTVTRTGGDVTAPSTPGNLTQSTSGTTITLNWTGSTDNSGGSGLAGYNVYRDGGLIATIGTATTYQDSQPATATVSYFVRARDNAGNLSGNSNTVTRTGTQPPGCTNVALGKTITANGSTFTFTPDKANDGQVATYWEGAGYPAQLTVALGANHSITQVNVKLNPDASWGTRTQNIQVLGREQSSSTYTSLVSAANYQFTQGSNVVNIPVTANVADVRLSITSNTGAPSGQVAEFEVCGTPAPNPDLTVTNVSWTPSSPNEASTISLTATVNNTGNQSAAASKAGFYVDGALKGTVDVPSLAAGASQAVSLSIGNLAQGSYAVSARADNAGTVIEQNENNNTANAASNLTVAQAPGPDLQVTGITTNPANPAVGAPVSFTVTVNNRGTTATGVTTVTRVTVGSTVLNTNTASIAAGATVNVAVTGTWTATSGGATITALADATNLVAETNETNNSRTQSIVVGRGAAVPYTSYEAESAAHNGVLLETDALRTFGHTNFATESSGRKSVRLNSQGQYVEFTSVNQANSIVVRNSVPDSASGGGQDYTISLYINGTFNRKLTLSSVHSWLYGTTDDPEGLTNTPQANARRLFDESNALLGTSYPPGTKFRLQRDSGDNASFYIIDLIDLEQVAAPLSKPAECTSITNYGAVPNDGVDDTAAIQAAVTADQNGQISCVWIPEGQWRQEQKILTDDPLNRGTHNQVGISNVVIKGAGMWHSRLYSLIQPQNAGGINHPHEGNFGFDIDKNTQISDLAIFGSGRIRGGDGNAEGGVGINGRLGVGTKITNVWIEHANVGAWVGRDYSNIPELWGPGDGLEFSGMRIRNTYADGINFTNGTRNSTVFNSSFRNNGDDALAVWASKYVKDTSVDIGHDNRFVNNTVQLPWRANGIAVYGGYGNKIENNLIYDTMNYPGIMLATDHDPIPFTGQTLIANNALYRTGGAFWNEDQEFGAITLFAATVAIPGVTIRDTEIYDSTYDGIQFKSGEIPGVVITNVKIDGSNNGAGILAMAQARGSATLTNVTITNSADGNIVTQPGSGFTFTGN</sequence>
<dbReference type="SUPFAM" id="SSF51126">
    <property type="entry name" value="Pectin lyase-like"/>
    <property type="match status" value="2"/>
</dbReference>
<feature type="compositionally biased region" description="Polar residues" evidence="3">
    <location>
        <begin position="496"/>
        <end position="510"/>
    </location>
</feature>
<keyword evidence="2" id="KW-0119">Carbohydrate metabolism</keyword>
<dbReference type="PROSITE" id="PS50853">
    <property type="entry name" value="FN3"/>
    <property type="match status" value="1"/>
</dbReference>
<evidence type="ECO:0000256" key="2">
    <source>
        <dbReference type="ARBA" id="ARBA00023326"/>
    </source>
</evidence>
<dbReference type="Proteomes" id="UP000601223">
    <property type="component" value="Unassembled WGS sequence"/>
</dbReference>
<dbReference type="SUPFAM" id="SSF49785">
    <property type="entry name" value="Galactose-binding domain-like"/>
    <property type="match status" value="3"/>
</dbReference>
<dbReference type="InterPro" id="IPR011635">
    <property type="entry name" value="CARDB"/>
</dbReference>
<dbReference type="GO" id="GO:0016798">
    <property type="term" value="F:hydrolase activity, acting on glycosyl bonds"/>
    <property type="evidence" value="ECO:0007669"/>
    <property type="project" value="UniProtKB-KW"/>
</dbReference>
<feature type="compositionally biased region" description="Polar residues" evidence="3">
    <location>
        <begin position="165"/>
        <end position="176"/>
    </location>
</feature>
<keyword evidence="2" id="KW-0624">Polysaccharide degradation</keyword>
<dbReference type="SUPFAM" id="SSF49265">
    <property type="entry name" value="Fibronectin type III"/>
    <property type="match status" value="1"/>
</dbReference>
<dbReference type="Pfam" id="PF22815">
    <property type="entry name" value="CatAgl_D1"/>
    <property type="match status" value="1"/>
</dbReference>
<dbReference type="InterPro" id="IPR012334">
    <property type="entry name" value="Pectin_lyas_fold"/>
</dbReference>
<feature type="domain" description="F5/8 type C" evidence="5">
    <location>
        <begin position="161"/>
        <end position="302"/>
    </location>
</feature>
<dbReference type="PROSITE" id="PS50022">
    <property type="entry name" value="FA58C_3"/>
    <property type="match status" value="3"/>
</dbReference>
<feature type="region of interest" description="Disordered" evidence="3">
    <location>
        <begin position="165"/>
        <end position="184"/>
    </location>
</feature>
<dbReference type="SMART" id="SM00231">
    <property type="entry name" value="FA58C"/>
    <property type="match status" value="2"/>
</dbReference>
<feature type="domain" description="F5/8 type C" evidence="5">
    <location>
        <begin position="1"/>
        <end position="160"/>
    </location>
</feature>
<comment type="caution">
    <text evidence="7">The sequence shown here is derived from an EMBL/GenBank/DDBJ whole genome shotgun (WGS) entry which is preliminary data.</text>
</comment>
<dbReference type="Pfam" id="PF22633">
    <property type="entry name" value="F5_F8_type_C_2"/>
    <property type="match status" value="2"/>
</dbReference>
<protein>
    <recommendedName>
        <fullName evidence="9">Secreted glycosyl hydrolase</fullName>
    </recommendedName>
</protein>
<dbReference type="SMART" id="SM00710">
    <property type="entry name" value="PbH1"/>
    <property type="match status" value="9"/>
</dbReference>
<dbReference type="InterPro" id="IPR013783">
    <property type="entry name" value="Ig-like_fold"/>
</dbReference>
<dbReference type="GO" id="GO:0000272">
    <property type="term" value="P:polysaccharide catabolic process"/>
    <property type="evidence" value="ECO:0007669"/>
    <property type="project" value="UniProtKB-KW"/>
</dbReference>
<reference evidence="7 8" key="1">
    <citation type="submission" date="2021-01" db="EMBL/GenBank/DDBJ databases">
        <title>Whole genome shotgun sequence of Catellatospora bangladeshensis NBRC 107357.</title>
        <authorList>
            <person name="Komaki H."/>
            <person name="Tamura T."/>
        </authorList>
    </citation>
    <scope>NUCLEOTIDE SEQUENCE [LARGE SCALE GENOMIC DNA]</scope>
    <source>
        <strain evidence="7 8">NBRC 107357</strain>
    </source>
</reference>
<evidence type="ECO:0000256" key="4">
    <source>
        <dbReference type="SAM" id="SignalP"/>
    </source>
</evidence>
<accession>A0A8J3NJ71</accession>
<dbReference type="InterPro" id="IPR000421">
    <property type="entry name" value="FA58C"/>
</dbReference>
<feature type="domain" description="F5/8 type C" evidence="5">
    <location>
        <begin position="577"/>
        <end position="724"/>
    </location>
</feature>
<evidence type="ECO:0008006" key="9">
    <source>
        <dbReference type="Google" id="ProtNLM"/>
    </source>
</evidence>
<dbReference type="InterPro" id="IPR055149">
    <property type="entry name" value="Agl_cat_D2"/>
</dbReference>
<evidence type="ECO:0000256" key="3">
    <source>
        <dbReference type="SAM" id="MobiDB-lite"/>
    </source>
</evidence>
<feature type="signal peptide" evidence="4">
    <location>
        <begin position="1"/>
        <end position="21"/>
    </location>
</feature>
<feature type="region of interest" description="Disordered" evidence="3">
    <location>
        <begin position="386"/>
        <end position="409"/>
    </location>
</feature>
<dbReference type="InterPro" id="IPR033801">
    <property type="entry name" value="CBM6-CBM35-CBM36-like_1"/>
</dbReference>
<keyword evidence="1" id="KW-0326">Glycosidase</keyword>
<evidence type="ECO:0000313" key="8">
    <source>
        <dbReference type="Proteomes" id="UP000601223"/>
    </source>
</evidence>
<keyword evidence="1" id="KW-0378">Hydrolase</keyword>
<dbReference type="InterPro" id="IPR008979">
    <property type="entry name" value="Galactose-bd-like_sf"/>
</dbReference>
<keyword evidence="8" id="KW-1185">Reference proteome</keyword>
<dbReference type="Pfam" id="PF07705">
    <property type="entry name" value="CARDB"/>
    <property type="match status" value="2"/>
</dbReference>
<dbReference type="Pfam" id="PF22816">
    <property type="entry name" value="CatAgl_D2"/>
    <property type="match status" value="1"/>
</dbReference>
<feature type="domain" description="Fibronectin type-III" evidence="6">
    <location>
        <begin position="496"/>
        <end position="587"/>
    </location>
</feature>
<feature type="compositionally biased region" description="Polar residues" evidence="3">
    <location>
        <begin position="480"/>
        <end position="489"/>
    </location>
</feature>
<feature type="region of interest" description="Disordered" evidence="3">
    <location>
        <begin position="480"/>
        <end position="510"/>
    </location>
</feature>
<evidence type="ECO:0000256" key="1">
    <source>
        <dbReference type="ARBA" id="ARBA00023295"/>
    </source>
</evidence>
<keyword evidence="4" id="KW-0732">Signal</keyword>
<feature type="chain" id="PRO_5035271276" description="Secreted glycosyl hydrolase" evidence="4">
    <location>
        <begin position="22"/>
        <end position="1526"/>
    </location>
</feature>
<organism evidence="7 8">
    <name type="scientific">Catellatospora bangladeshensis</name>
    <dbReference type="NCBI Taxonomy" id="310355"/>
    <lineage>
        <taxon>Bacteria</taxon>
        <taxon>Bacillati</taxon>
        <taxon>Actinomycetota</taxon>
        <taxon>Actinomycetes</taxon>
        <taxon>Micromonosporales</taxon>
        <taxon>Micromonosporaceae</taxon>
        <taxon>Catellatospora</taxon>
    </lineage>
</organism>
<dbReference type="Gene3D" id="2.60.40.10">
    <property type="entry name" value="Immunoglobulins"/>
    <property type="match status" value="5"/>
</dbReference>
<feature type="compositionally biased region" description="Polar residues" evidence="3">
    <location>
        <begin position="386"/>
        <end position="401"/>
    </location>
</feature>
<dbReference type="Gene3D" id="2.60.120.260">
    <property type="entry name" value="Galactose-binding domain-like"/>
    <property type="match status" value="3"/>
</dbReference>
<proteinExistence type="predicted"/>
<dbReference type="Pfam" id="PF00754">
    <property type="entry name" value="F5_F8_type_C"/>
    <property type="match status" value="1"/>
</dbReference>
<dbReference type="InterPro" id="IPR011050">
    <property type="entry name" value="Pectin_lyase_fold/virulence"/>
</dbReference>
<dbReference type="EMBL" id="BONF01000011">
    <property type="protein sequence ID" value="GIF81161.1"/>
    <property type="molecule type" value="Genomic_DNA"/>
</dbReference>
<name>A0A8J3NJ71_9ACTN</name>
<evidence type="ECO:0000259" key="5">
    <source>
        <dbReference type="PROSITE" id="PS50022"/>
    </source>
</evidence>
<dbReference type="CDD" id="cd14490">
    <property type="entry name" value="CBM6-CBM35-CBM36_like_1"/>
    <property type="match status" value="1"/>
</dbReference>
<gene>
    <name evidence="7" type="ORF">Cba03nite_25100</name>
</gene>